<evidence type="ECO:0000259" key="5">
    <source>
        <dbReference type="PROSITE" id="PS50893"/>
    </source>
</evidence>
<evidence type="ECO:0000256" key="2">
    <source>
        <dbReference type="ARBA" id="ARBA00022448"/>
    </source>
</evidence>
<dbReference type="PANTHER" id="PTHR46743:SF2">
    <property type="entry name" value="TEICHOIC ACIDS EXPORT ATP-BINDING PROTEIN TAGH"/>
    <property type="match status" value="1"/>
</dbReference>
<dbReference type="GO" id="GO:0016887">
    <property type="term" value="F:ATP hydrolysis activity"/>
    <property type="evidence" value="ECO:0007669"/>
    <property type="project" value="InterPro"/>
</dbReference>
<dbReference type="CDD" id="cd03220">
    <property type="entry name" value="ABC_KpsT_Wzt"/>
    <property type="match status" value="1"/>
</dbReference>
<dbReference type="InterPro" id="IPR003593">
    <property type="entry name" value="AAA+_ATPase"/>
</dbReference>
<reference evidence="6" key="2">
    <citation type="submission" date="2021-04" db="EMBL/GenBank/DDBJ databases">
        <authorList>
            <person name="Gilroy R."/>
        </authorList>
    </citation>
    <scope>NUCLEOTIDE SEQUENCE</scope>
    <source>
        <strain evidence="6">ChiHjej12B11-1927</strain>
    </source>
</reference>
<evidence type="ECO:0000256" key="3">
    <source>
        <dbReference type="ARBA" id="ARBA00022741"/>
    </source>
</evidence>
<dbReference type="Gene3D" id="3.40.50.300">
    <property type="entry name" value="P-loop containing nucleotide triphosphate hydrolases"/>
    <property type="match status" value="1"/>
</dbReference>
<dbReference type="Pfam" id="PF00005">
    <property type="entry name" value="ABC_tran"/>
    <property type="match status" value="1"/>
</dbReference>
<dbReference type="AlphaFoldDB" id="A0A9D2AMF8"/>
<dbReference type="SMART" id="SM00382">
    <property type="entry name" value="AAA"/>
    <property type="match status" value="1"/>
</dbReference>
<evidence type="ECO:0000313" key="6">
    <source>
        <dbReference type="EMBL" id="HIX37536.1"/>
    </source>
</evidence>
<dbReference type="GO" id="GO:0140359">
    <property type="term" value="F:ABC-type transporter activity"/>
    <property type="evidence" value="ECO:0007669"/>
    <property type="project" value="InterPro"/>
</dbReference>
<dbReference type="GO" id="GO:0016020">
    <property type="term" value="C:membrane"/>
    <property type="evidence" value="ECO:0007669"/>
    <property type="project" value="InterPro"/>
</dbReference>
<proteinExistence type="inferred from homology"/>
<keyword evidence="2" id="KW-0813">Transport</keyword>
<accession>A0A9D2AMF8</accession>
<dbReference type="EMBL" id="DXFG01000130">
    <property type="protein sequence ID" value="HIX37536.1"/>
    <property type="molecule type" value="Genomic_DNA"/>
</dbReference>
<dbReference type="Proteomes" id="UP000824230">
    <property type="component" value="Unassembled WGS sequence"/>
</dbReference>
<keyword evidence="3" id="KW-0547">Nucleotide-binding</keyword>
<dbReference type="InterPro" id="IPR015860">
    <property type="entry name" value="ABC_transpr_TagH-like"/>
</dbReference>
<feature type="domain" description="ABC transporter" evidence="5">
    <location>
        <begin position="17"/>
        <end position="243"/>
    </location>
</feature>
<comment type="similarity">
    <text evidence="1">Belongs to the ABC transporter superfamily.</text>
</comment>
<comment type="caution">
    <text evidence="6">The sequence shown here is derived from an EMBL/GenBank/DDBJ whole genome shotgun (WGS) entry which is preliminary data.</text>
</comment>
<dbReference type="InterPro" id="IPR050683">
    <property type="entry name" value="Bact_Polysacc_Export_ATP-bd"/>
</dbReference>
<evidence type="ECO:0000256" key="4">
    <source>
        <dbReference type="ARBA" id="ARBA00022840"/>
    </source>
</evidence>
<dbReference type="PROSITE" id="PS50893">
    <property type="entry name" value="ABC_TRANSPORTER_2"/>
    <property type="match status" value="1"/>
</dbReference>
<reference evidence="6" key="1">
    <citation type="journal article" date="2021" name="PeerJ">
        <title>Extensive microbial diversity within the chicken gut microbiome revealed by metagenomics and culture.</title>
        <authorList>
            <person name="Gilroy R."/>
            <person name="Ravi A."/>
            <person name="Getino M."/>
            <person name="Pursley I."/>
            <person name="Horton D.L."/>
            <person name="Alikhan N.F."/>
            <person name="Baker D."/>
            <person name="Gharbi K."/>
            <person name="Hall N."/>
            <person name="Watson M."/>
            <person name="Adriaenssens E.M."/>
            <person name="Foster-Nyarko E."/>
            <person name="Jarju S."/>
            <person name="Secka A."/>
            <person name="Antonio M."/>
            <person name="Oren A."/>
            <person name="Chaudhuri R.R."/>
            <person name="La Ragione R."/>
            <person name="Hildebrand F."/>
            <person name="Pallen M.J."/>
        </authorList>
    </citation>
    <scope>NUCLEOTIDE SEQUENCE</scope>
    <source>
        <strain evidence="6">ChiHjej12B11-1927</strain>
    </source>
</reference>
<dbReference type="PANTHER" id="PTHR46743">
    <property type="entry name" value="TEICHOIC ACIDS EXPORT ATP-BINDING PROTEIN TAGH"/>
    <property type="match status" value="1"/>
</dbReference>
<protein>
    <submittedName>
        <fullName evidence="6">ATP-binding cassette domain-containing protein</fullName>
    </submittedName>
</protein>
<dbReference type="InterPro" id="IPR027417">
    <property type="entry name" value="P-loop_NTPase"/>
</dbReference>
<name>A0A9D2AMF8_9FIRM</name>
<dbReference type="SUPFAM" id="SSF52540">
    <property type="entry name" value="P-loop containing nucleoside triphosphate hydrolases"/>
    <property type="match status" value="1"/>
</dbReference>
<organism evidence="6 7">
    <name type="scientific">Candidatus Blautia pullistercoris</name>
    <dbReference type="NCBI Taxonomy" id="2838499"/>
    <lineage>
        <taxon>Bacteria</taxon>
        <taxon>Bacillati</taxon>
        <taxon>Bacillota</taxon>
        <taxon>Clostridia</taxon>
        <taxon>Lachnospirales</taxon>
        <taxon>Lachnospiraceae</taxon>
        <taxon>Blautia</taxon>
    </lineage>
</organism>
<evidence type="ECO:0000256" key="1">
    <source>
        <dbReference type="ARBA" id="ARBA00005417"/>
    </source>
</evidence>
<evidence type="ECO:0000313" key="7">
    <source>
        <dbReference type="Proteomes" id="UP000824230"/>
    </source>
</evidence>
<keyword evidence="4 6" id="KW-0067">ATP-binding</keyword>
<sequence>MEHVGKTYCLGQRTGISSLQELWKARREKKDNEKFAALRDINLEVKKGERLGILGRNGAGKSTLLKLLARITEPDQGLIRIKGRVAGMLEVGTGFHRELTGRENIYLNGAMLGMNRKEIDEKLESIIEFSECREFIDTPVKKYSSGMYVKLGFSVLAHLDMDIFLMDEVLAVGDGGFQKKCLDKMREINREQGRTILYVSHNLETIREICDRCIVLDKGRLIFQGSTEKAVETYMKNILDIRPVYEFEKRQNINFATGKLQVTQIIMETPRLEKGDRYLRMKIRYEEKEDLPDLTIRLTFHDEQDRIAGTALSEEISGKNQEGFLRITADTEVLVSGIYSVDIAFMSPQGDRFLKHEYIQRAAAFQIQRQEPDSRAGWNKEIWGNIVLPAVRAEELFPGE</sequence>
<dbReference type="InterPro" id="IPR003439">
    <property type="entry name" value="ABC_transporter-like_ATP-bd"/>
</dbReference>
<gene>
    <name evidence="6" type="ORF">H9738_06665</name>
</gene>
<dbReference type="GO" id="GO:0005524">
    <property type="term" value="F:ATP binding"/>
    <property type="evidence" value="ECO:0007669"/>
    <property type="project" value="UniProtKB-KW"/>
</dbReference>